<dbReference type="Gene3D" id="1.10.10.10">
    <property type="entry name" value="Winged helix-like DNA-binding domain superfamily/Winged helix DNA-binding domain"/>
    <property type="match status" value="1"/>
</dbReference>
<dbReference type="GO" id="GO:0006071">
    <property type="term" value="P:glycerol metabolic process"/>
    <property type="evidence" value="ECO:0007669"/>
    <property type="project" value="UniProtKB-KW"/>
</dbReference>
<dbReference type="RefSeq" id="WP_172153889.1">
    <property type="nucleotide sequence ID" value="NZ_CP053564.1"/>
</dbReference>
<evidence type="ECO:0000256" key="2">
    <source>
        <dbReference type="ARBA" id="ARBA00023015"/>
    </source>
</evidence>
<dbReference type="Pfam" id="PF09339">
    <property type="entry name" value="HTH_IclR"/>
    <property type="match status" value="1"/>
</dbReference>
<name>A0A6M6JC71_9PSEU</name>
<dbReference type="EMBL" id="CP053564">
    <property type="protein sequence ID" value="QJY44515.1"/>
    <property type="molecule type" value="Genomic_DNA"/>
</dbReference>
<dbReference type="FunFam" id="1.10.10.10:FF:000056">
    <property type="entry name" value="IclR family transcriptional regulator"/>
    <property type="match status" value="1"/>
</dbReference>
<evidence type="ECO:0000259" key="7">
    <source>
        <dbReference type="PROSITE" id="PS51077"/>
    </source>
</evidence>
<dbReference type="SUPFAM" id="SSF46785">
    <property type="entry name" value="Winged helix' DNA-binding domain"/>
    <property type="match status" value="1"/>
</dbReference>
<evidence type="ECO:0000313" key="9">
    <source>
        <dbReference type="EMBL" id="QJY44515.1"/>
    </source>
</evidence>
<proteinExistence type="predicted"/>
<evidence type="ECO:0000256" key="1">
    <source>
        <dbReference type="ARBA" id="ARBA00022798"/>
    </source>
</evidence>
<dbReference type="PANTHER" id="PTHR30136">
    <property type="entry name" value="HELIX-TURN-HELIX TRANSCRIPTIONAL REGULATOR, ICLR FAMILY"/>
    <property type="match status" value="1"/>
</dbReference>
<evidence type="ECO:0000256" key="4">
    <source>
        <dbReference type="ARBA" id="ARBA00023163"/>
    </source>
</evidence>
<reference evidence="9 10" key="1">
    <citation type="submission" date="2020-05" db="EMBL/GenBank/DDBJ databases">
        <authorList>
            <person name="Mo P."/>
        </authorList>
    </citation>
    <scope>NUCLEOTIDE SEQUENCE [LARGE SCALE GENOMIC DNA]</scope>
    <source>
        <strain evidence="9 10">Gen01</strain>
    </source>
</reference>
<evidence type="ECO:0000256" key="6">
    <source>
        <dbReference type="ARBA" id="ARBA00070406"/>
    </source>
</evidence>
<dbReference type="InterPro" id="IPR036390">
    <property type="entry name" value="WH_DNA-bd_sf"/>
</dbReference>
<dbReference type="PROSITE" id="PS51077">
    <property type="entry name" value="HTH_ICLR"/>
    <property type="match status" value="1"/>
</dbReference>
<dbReference type="SUPFAM" id="SSF55781">
    <property type="entry name" value="GAF domain-like"/>
    <property type="match status" value="1"/>
</dbReference>
<keyword evidence="10" id="KW-1185">Reference proteome</keyword>
<keyword evidence="1" id="KW-0319">Glycerol metabolism</keyword>
<dbReference type="Gene3D" id="3.30.450.40">
    <property type="match status" value="1"/>
</dbReference>
<dbReference type="GO" id="GO:0003677">
    <property type="term" value="F:DNA binding"/>
    <property type="evidence" value="ECO:0007669"/>
    <property type="project" value="UniProtKB-KW"/>
</dbReference>
<comment type="function">
    <text evidence="5">May be an activator protein for the gylABX operon.</text>
</comment>
<evidence type="ECO:0000256" key="3">
    <source>
        <dbReference type="ARBA" id="ARBA00023125"/>
    </source>
</evidence>
<feature type="domain" description="IclR-ED" evidence="8">
    <location>
        <begin position="58"/>
        <end position="254"/>
    </location>
</feature>
<dbReference type="Proteomes" id="UP000505377">
    <property type="component" value="Chromosome"/>
</dbReference>
<dbReference type="InterPro" id="IPR029016">
    <property type="entry name" value="GAF-like_dom_sf"/>
</dbReference>
<dbReference type="SMART" id="SM00346">
    <property type="entry name" value="HTH_ICLR"/>
    <property type="match status" value="1"/>
</dbReference>
<organism evidence="9 10">
    <name type="scientific">Pseudonocardia broussonetiae</name>
    <dbReference type="NCBI Taxonomy" id="2736640"/>
    <lineage>
        <taxon>Bacteria</taxon>
        <taxon>Bacillati</taxon>
        <taxon>Actinomycetota</taxon>
        <taxon>Actinomycetes</taxon>
        <taxon>Pseudonocardiales</taxon>
        <taxon>Pseudonocardiaceae</taxon>
        <taxon>Pseudonocardia</taxon>
    </lineage>
</organism>
<dbReference type="AlphaFoldDB" id="A0A6M6JC71"/>
<dbReference type="InterPro" id="IPR050707">
    <property type="entry name" value="HTH_MetabolicPath_Reg"/>
</dbReference>
<keyword evidence="4" id="KW-0804">Transcription</keyword>
<dbReference type="KEGG" id="pbro:HOP40_00580"/>
<dbReference type="InterPro" id="IPR014757">
    <property type="entry name" value="Tscrpt_reg_IclR_C"/>
</dbReference>
<evidence type="ECO:0000313" key="10">
    <source>
        <dbReference type="Proteomes" id="UP000505377"/>
    </source>
</evidence>
<keyword evidence="3" id="KW-0238">DNA-binding</keyword>
<dbReference type="Pfam" id="PF01614">
    <property type="entry name" value="IclR_C"/>
    <property type="match status" value="1"/>
</dbReference>
<dbReference type="GO" id="GO:0045892">
    <property type="term" value="P:negative regulation of DNA-templated transcription"/>
    <property type="evidence" value="ECO:0007669"/>
    <property type="project" value="TreeGrafter"/>
</dbReference>
<dbReference type="PROSITE" id="PS51078">
    <property type="entry name" value="ICLR_ED"/>
    <property type="match status" value="1"/>
</dbReference>
<gene>
    <name evidence="9" type="ORF">HOP40_00580</name>
</gene>
<keyword evidence="2" id="KW-0805">Transcription regulation</keyword>
<feature type="domain" description="HTH iclR-type" evidence="7">
    <location>
        <begin position="3"/>
        <end position="64"/>
    </location>
</feature>
<sequence>MTLQSVDHALTVLEILRVEDTVGVTELAERIGVAASTAHRLLATLAERGYVAQDRDDRQYRLGDCALGLRRTIAADECAVLARETLVELARDAGETVNLAVLDGRDALYLDSIPGRRRGAIPSRAGMRTAAHCSSAGKALLAAHPQPAVDRLLPGDLLTVRTGATIATKTQLAHELGSVRRRGYARDIEEWEPGTLALAVPVRVRGAQRLALTVAAPRSRLRMDRRSPTPTPRERELVLRLRAAATELQARLTR</sequence>
<evidence type="ECO:0000256" key="5">
    <source>
        <dbReference type="ARBA" id="ARBA00058938"/>
    </source>
</evidence>
<evidence type="ECO:0000259" key="8">
    <source>
        <dbReference type="PROSITE" id="PS51078"/>
    </source>
</evidence>
<dbReference type="GO" id="GO:0003700">
    <property type="term" value="F:DNA-binding transcription factor activity"/>
    <property type="evidence" value="ECO:0007669"/>
    <property type="project" value="TreeGrafter"/>
</dbReference>
<accession>A0A6M6JC71</accession>
<dbReference type="InterPro" id="IPR005471">
    <property type="entry name" value="Tscrpt_reg_IclR_N"/>
</dbReference>
<protein>
    <recommendedName>
        <fullName evidence="6">Glycerol operon regulatory protein</fullName>
    </recommendedName>
</protein>
<dbReference type="PANTHER" id="PTHR30136:SF35">
    <property type="entry name" value="HTH-TYPE TRANSCRIPTIONAL REGULATOR RV1719"/>
    <property type="match status" value="1"/>
</dbReference>
<dbReference type="InterPro" id="IPR036388">
    <property type="entry name" value="WH-like_DNA-bd_sf"/>
</dbReference>